<dbReference type="GO" id="GO:0016747">
    <property type="term" value="F:acyltransferase activity, transferring groups other than amino-acyl groups"/>
    <property type="evidence" value="ECO:0007669"/>
    <property type="project" value="InterPro"/>
</dbReference>
<evidence type="ECO:0000313" key="2">
    <source>
        <dbReference type="EMBL" id="MBC8544649.1"/>
    </source>
</evidence>
<dbReference type="Proteomes" id="UP000657006">
    <property type="component" value="Unassembled WGS sequence"/>
</dbReference>
<dbReference type="CDD" id="cd04301">
    <property type="entry name" value="NAT_SF"/>
    <property type="match status" value="1"/>
</dbReference>
<protein>
    <submittedName>
        <fullName evidence="2">GNAT family N-acetyltransferase</fullName>
    </submittedName>
</protein>
<dbReference type="InterPro" id="IPR050276">
    <property type="entry name" value="MshD_Acetyltransferase"/>
</dbReference>
<evidence type="ECO:0000313" key="3">
    <source>
        <dbReference type="Proteomes" id="UP000657006"/>
    </source>
</evidence>
<keyword evidence="3" id="KW-1185">Reference proteome</keyword>
<dbReference type="Pfam" id="PF00583">
    <property type="entry name" value="Acetyltransf_1"/>
    <property type="match status" value="1"/>
</dbReference>
<dbReference type="EMBL" id="JACRSQ010000027">
    <property type="protein sequence ID" value="MBC8544649.1"/>
    <property type="molecule type" value="Genomic_DNA"/>
</dbReference>
<dbReference type="PROSITE" id="PS51186">
    <property type="entry name" value="GNAT"/>
    <property type="match status" value="1"/>
</dbReference>
<comment type="caution">
    <text evidence="2">The sequence shown here is derived from an EMBL/GenBank/DDBJ whole genome shotgun (WGS) entry which is preliminary data.</text>
</comment>
<reference evidence="2" key="1">
    <citation type="submission" date="2020-08" db="EMBL/GenBank/DDBJ databases">
        <title>Genome public.</title>
        <authorList>
            <person name="Liu C."/>
            <person name="Sun Q."/>
        </authorList>
    </citation>
    <scope>NUCLEOTIDE SEQUENCE</scope>
    <source>
        <strain evidence="2">NSJ-32</strain>
    </source>
</reference>
<evidence type="ECO:0000259" key="1">
    <source>
        <dbReference type="PROSITE" id="PS51186"/>
    </source>
</evidence>
<sequence length="173" mass="19987">MRRKEGAKVEIVPARNSKEDVQRLSELAKTIWTEHYTDIIGPEQVAYMLRTLQSSAAIEGQMTEEGYQYYFLRSDGVDVGYTAIEPGEDRLFLSKIYIDKSFRHKGFAAETIQFLENACRKNGWKKIWLTVNRHNTGSIAAYERLGFVKTREQVSDIGEGYVMDDFIMEKKVQ</sequence>
<dbReference type="InterPro" id="IPR016181">
    <property type="entry name" value="Acyl_CoA_acyltransferase"/>
</dbReference>
<proteinExistence type="predicted"/>
<name>A0A926DWE1_9FIRM</name>
<organism evidence="2 3">
    <name type="scientific">Bianquea renquensis</name>
    <dbReference type="NCBI Taxonomy" id="2763661"/>
    <lineage>
        <taxon>Bacteria</taxon>
        <taxon>Bacillati</taxon>
        <taxon>Bacillota</taxon>
        <taxon>Clostridia</taxon>
        <taxon>Eubacteriales</taxon>
        <taxon>Bianqueaceae</taxon>
        <taxon>Bianquea</taxon>
    </lineage>
</organism>
<dbReference type="AlphaFoldDB" id="A0A926DWE1"/>
<dbReference type="SUPFAM" id="SSF55729">
    <property type="entry name" value="Acyl-CoA N-acyltransferases (Nat)"/>
    <property type="match status" value="1"/>
</dbReference>
<dbReference type="InterPro" id="IPR000182">
    <property type="entry name" value="GNAT_dom"/>
</dbReference>
<gene>
    <name evidence="2" type="ORF">H8730_13965</name>
</gene>
<feature type="domain" description="N-acetyltransferase" evidence="1">
    <location>
        <begin position="9"/>
        <end position="173"/>
    </location>
</feature>
<accession>A0A926DWE1</accession>
<dbReference type="PANTHER" id="PTHR43617">
    <property type="entry name" value="L-AMINO ACID N-ACETYLTRANSFERASE"/>
    <property type="match status" value="1"/>
</dbReference>
<dbReference type="Gene3D" id="3.40.630.30">
    <property type="match status" value="1"/>
</dbReference>